<evidence type="ECO:0008006" key="4">
    <source>
        <dbReference type="Google" id="ProtNLM"/>
    </source>
</evidence>
<sequence length="78" mass="7754">MRMRAVLSATALAAAIVLGGAGSAMAGGDKDHHDDHSTHSSGDATFGACGLGAAIIAGNPVFGEGCQGGSLKWLDEWK</sequence>
<dbReference type="EMBL" id="JBEZVI010000004">
    <property type="protein sequence ID" value="MEU3709800.1"/>
    <property type="molecule type" value="Genomic_DNA"/>
</dbReference>
<organism evidence="2 3">
    <name type="scientific">Streptomyces catenulae</name>
    <dbReference type="NCBI Taxonomy" id="66875"/>
    <lineage>
        <taxon>Bacteria</taxon>
        <taxon>Bacillati</taxon>
        <taxon>Actinomycetota</taxon>
        <taxon>Actinomycetes</taxon>
        <taxon>Kitasatosporales</taxon>
        <taxon>Streptomycetaceae</taxon>
        <taxon>Streptomyces</taxon>
    </lineage>
</organism>
<comment type="caution">
    <text evidence="2">The sequence shown here is derived from an EMBL/GenBank/DDBJ whole genome shotgun (WGS) entry which is preliminary data.</text>
</comment>
<feature type="chain" id="PRO_5047183227" description="Chaplin domain-containing protein" evidence="1">
    <location>
        <begin position="27"/>
        <end position="78"/>
    </location>
</feature>
<dbReference type="RefSeq" id="WP_030279013.1">
    <property type="nucleotide sequence ID" value="NZ_JBEZVI010000004.1"/>
</dbReference>
<name>A0ABV2YVM9_9ACTN</name>
<keyword evidence="3" id="KW-1185">Reference proteome</keyword>
<dbReference type="Proteomes" id="UP001550853">
    <property type="component" value="Unassembled WGS sequence"/>
</dbReference>
<keyword evidence="1" id="KW-0732">Signal</keyword>
<evidence type="ECO:0000313" key="2">
    <source>
        <dbReference type="EMBL" id="MEU3709800.1"/>
    </source>
</evidence>
<proteinExistence type="predicted"/>
<protein>
    <recommendedName>
        <fullName evidence="4">Chaplin domain-containing protein</fullName>
    </recommendedName>
</protein>
<reference evidence="2 3" key="1">
    <citation type="submission" date="2024-06" db="EMBL/GenBank/DDBJ databases">
        <title>The Natural Products Discovery Center: Release of the First 8490 Sequenced Strains for Exploring Actinobacteria Biosynthetic Diversity.</title>
        <authorList>
            <person name="Kalkreuter E."/>
            <person name="Kautsar S.A."/>
            <person name="Yang D."/>
            <person name="Bader C.D."/>
            <person name="Teijaro C.N."/>
            <person name="Fluegel L."/>
            <person name="Davis C.M."/>
            <person name="Simpson J.R."/>
            <person name="Lauterbach L."/>
            <person name="Steele A.D."/>
            <person name="Gui C."/>
            <person name="Meng S."/>
            <person name="Li G."/>
            <person name="Viehrig K."/>
            <person name="Ye F."/>
            <person name="Su P."/>
            <person name="Kiefer A.F."/>
            <person name="Nichols A."/>
            <person name="Cepeda A.J."/>
            <person name="Yan W."/>
            <person name="Fan B."/>
            <person name="Jiang Y."/>
            <person name="Adhikari A."/>
            <person name="Zheng C.-J."/>
            <person name="Schuster L."/>
            <person name="Cowan T.M."/>
            <person name="Smanski M.J."/>
            <person name="Chevrette M.G."/>
            <person name="De Carvalho L.P.S."/>
            <person name="Shen B."/>
        </authorList>
    </citation>
    <scope>NUCLEOTIDE SEQUENCE [LARGE SCALE GENOMIC DNA]</scope>
    <source>
        <strain evidence="2 3">NPDC033039</strain>
    </source>
</reference>
<evidence type="ECO:0000313" key="3">
    <source>
        <dbReference type="Proteomes" id="UP001550853"/>
    </source>
</evidence>
<accession>A0ABV2YVM9</accession>
<feature type="signal peptide" evidence="1">
    <location>
        <begin position="1"/>
        <end position="26"/>
    </location>
</feature>
<evidence type="ECO:0000256" key="1">
    <source>
        <dbReference type="SAM" id="SignalP"/>
    </source>
</evidence>
<gene>
    <name evidence="2" type="ORF">AB0E61_06835</name>
</gene>